<keyword evidence="1" id="KW-1133">Transmembrane helix</keyword>
<gene>
    <name evidence="2" type="ORF">Metlim_0603</name>
</gene>
<dbReference type="PANTHER" id="PTHR31303">
    <property type="entry name" value="CTP-DEPENDENT DIACYLGLYCEROL KINASE 1"/>
    <property type="match status" value="1"/>
</dbReference>
<evidence type="ECO:0000313" key="2">
    <source>
        <dbReference type="EMBL" id="EHQ34736.1"/>
    </source>
</evidence>
<dbReference type="PANTHER" id="PTHR31303:SF1">
    <property type="entry name" value="CTP-DEPENDENT DIACYLGLYCEROL KINASE 1"/>
    <property type="match status" value="1"/>
</dbReference>
<reference evidence="2 3" key="1">
    <citation type="submission" date="2011-10" db="EMBL/GenBank/DDBJ databases">
        <title>The Improved High-Quality Draft genome of Methanoplanus limicola DSM 2279.</title>
        <authorList>
            <consortium name="US DOE Joint Genome Institute (JGI-PGF)"/>
            <person name="Lucas S."/>
            <person name="Copeland A."/>
            <person name="Lapidus A."/>
            <person name="Glavina del Rio T."/>
            <person name="Dalin E."/>
            <person name="Tice H."/>
            <person name="Bruce D."/>
            <person name="Goodwin L."/>
            <person name="Pitluck S."/>
            <person name="Peters L."/>
            <person name="Mikhailova N."/>
            <person name="Lu M."/>
            <person name="Kyrpides N."/>
            <person name="Mavromatis K."/>
            <person name="Ivanova N."/>
            <person name="Markowitz V."/>
            <person name="Cheng J.-F."/>
            <person name="Hugenholtz P."/>
            <person name="Woyke T."/>
            <person name="Wu D."/>
            <person name="Wirth R."/>
            <person name="Brambilla E.-M."/>
            <person name="Klenk H.-P."/>
            <person name="Eisen J.A."/>
        </authorList>
    </citation>
    <scope>NUCLEOTIDE SEQUENCE [LARGE SCALE GENOMIC DNA]</scope>
    <source>
        <strain evidence="2 3">DSM 2279</strain>
    </source>
</reference>
<dbReference type="InterPro" id="IPR037997">
    <property type="entry name" value="Dgk1-like"/>
</dbReference>
<accession>H1Z3E1</accession>
<dbReference type="OrthoDB" id="107330at2157"/>
<evidence type="ECO:0000313" key="3">
    <source>
        <dbReference type="Proteomes" id="UP000005741"/>
    </source>
</evidence>
<keyword evidence="1" id="KW-0472">Membrane</keyword>
<name>H1Z3E1_9EURY</name>
<dbReference type="GO" id="GO:0004143">
    <property type="term" value="F:ATP-dependent diacylglycerol kinase activity"/>
    <property type="evidence" value="ECO:0007669"/>
    <property type="project" value="InterPro"/>
</dbReference>
<evidence type="ECO:0000256" key="1">
    <source>
        <dbReference type="SAM" id="Phobius"/>
    </source>
</evidence>
<feature type="transmembrane region" description="Helical" evidence="1">
    <location>
        <begin position="69"/>
        <end position="88"/>
    </location>
</feature>
<dbReference type="STRING" id="937775.Metlim_0603"/>
<dbReference type="HOGENOM" id="CLU_031477_4_2_2"/>
<proteinExistence type="predicted"/>
<protein>
    <submittedName>
        <fullName evidence="2">Phosphatidate cytidylyltransferase</fullName>
    </submittedName>
</protein>
<keyword evidence="2" id="KW-0808">Transferase</keyword>
<dbReference type="EMBL" id="CM001436">
    <property type="protein sequence ID" value="EHQ34736.1"/>
    <property type="molecule type" value="Genomic_DNA"/>
</dbReference>
<feature type="transmembrane region" description="Helical" evidence="1">
    <location>
        <begin position="160"/>
        <end position="181"/>
    </location>
</feature>
<keyword evidence="1" id="KW-0812">Transmembrane</keyword>
<dbReference type="InParanoid" id="H1Z3E1"/>
<organism evidence="2 3">
    <name type="scientific">Methanoplanus limicola DSM 2279</name>
    <dbReference type="NCBI Taxonomy" id="937775"/>
    <lineage>
        <taxon>Archaea</taxon>
        <taxon>Methanobacteriati</taxon>
        <taxon>Methanobacteriota</taxon>
        <taxon>Stenosarchaea group</taxon>
        <taxon>Methanomicrobia</taxon>
        <taxon>Methanomicrobiales</taxon>
        <taxon>Methanomicrobiaceae</taxon>
        <taxon>Methanoplanus</taxon>
    </lineage>
</organism>
<feature type="transmembrane region" description="Helical" evidence="1">
    <location>
        <begin position="94"/>
        <end position="111"/>
    </location>
</feature>
<feature type="transmembrane region" description="Helical" evidence="1">
    <location>
        <begin position="132"/>
        <end position="154"/>
    </location>
</feature>
<keyword evidence="2" id="KW-0548">Nucleotidyltransferase</keyword>
<keyword evidence="3" id="KW-1185">Reference proteome</keyword>
<dbReference type="RefSeq" id="WP_004076439.1">
    <property type="nucleotide sequence ID" value="NZ_CM001436.1"/>
</dbReference>
<sequence length="184" mass="19688">MREIFRKTSHMAFGLLITAFIFLSPHDLAVQVMTAVVFVSVAIADAISKGYNIPLFSAIVNRMERDVNVPGKGAIVFFISALLCTVIFSNDYAAIAILVLSVTDGISTIVGTKAGRHRLYKKKSWEGTAAGLIAGFIVLLPFLTPATAVILAIAGSAAELLSPIDDNLTVPFVVCIVLYALQFI</sequence>
<dbReference type="Proteomes" id="UP000005741">
    <property type="component" value="Chromosome"/>
</dbReference>
<dbReference type="GO" id="GO:0016779">
    <property type="term" value="F:nucleotidyltransferase activity"/>
    <property type="evidence" value="ECO:0007669"/>
    <property type="project" value="UniProtKB-KW"/>
</dbReference>
<feature type="transmembrane region" description="Helical" evidence="1">
    <location>
        <begin position="7"/>
        <end position="23"/>
    </location>
</feature>
<dbReference type="AlphaFoldDB" id="H1Z3E1"/>